<gene>
    <name evidence="1" type="ORF">QFZ22_003786</name>
</gene>
<reference evidence="1" key="1">
    <citation type="submission" date="2023-07" db="EMBL/GenBank/DDBJ databases">
        <title>Comparative genomics of wheat-associated soil bacteria to identify genetic determinants of phenazine resistance.</title>
        <authorList>
            <person name="Mouncey N."/>
        </authorList>
    </citation>
    <scope>NUCLEOTIDE SEQUENCE</scope>
    <source>
        <strain evidence="1">V4I22</strain>
    </source>
</reference>
<dbReference type="AlphaFoldDB" id="A0AAW8FCF4"/>
<proteinExistence type="predicted"/>
<dbReference type="Proteomes" id="UP001234216">
    <property type="component" value="Unassembled WGS sequence"/>
</dbReference>
<comment type="caution">
    <text evidence="1">The sequence shown here is derived from an EMBL/GenBank/DDBJ whole genome shotgun (WGS) entry which is preliminary data.</text>
</comment>
<accession>A0AAW8FCF4</accession>
<evidence type="ECO:0000313" key="1">
    <source>
        <dbReference type="EMBL" id="MDQ0907801.1"/>
    </source>
</evidence>
<dbReference type="EMBL" id="JAUSZV010000005">
    <property type="protein sequence ID" value="MDQ0907801.1"/>
    <property type="molecule type" value="Genomic_DNA"/>
</dbReference>
<protein>
    <recommendedName>
        <fullName evidence="3">SWIM-type domain-containing protein</fullName>
    </recommendedName>
</protein>
<dbReference type="Pfam" id="PF19474">
    <property type="entry name" value="DUF6011"/>
    <property type="match status" value="1"/>
</dbReference>
<evidence type="ECO:0008006" key="3">
    <source>
        <dbReference type="Google" id="ProtNLM"/>
    </source>
</evidence>
<name>A0AAW8FCF4_9ACTN</name>
<dbReference type="InterPro" id="IPR046053">
    <property type="entry name" value="DUF6011"/>
</dbReference>
<sequence length="336" mass="36833">MSVTLTRKCRVRNCNRPANRVVISRCDFRNQWVNRGTSLCRTHERQESQASVTDVTSRTDWQNAHITHVRPEPVADKPRCGKCGRALRSAESIRRGMGRECARQVRTALTEAEYSASQVASAAELISDGAIVRISATVFKSVSSDGTAYYLTSVTGSCNCPCGIRSAGISKCYHVLSARILAGISAPVSRPAIAIGNPAPAYKATVCQYGDLNPVTHTVKNIRGVQGLCASHAAEYGYPQYLTPVTLVPRKAVPMTYPKVFANDVEEVRMNHRAAYLESKAAREEYKEAILAENVNPAMSRDYRTLSVQSDYEIAAHQAVRQAYSRLFSVVGADNL</sequence>
<organism evidence="1 2">
    <name type="scientific">Streptomyces canus</name>
    <dbReference type="NCBI Taxonomy" id="58343"/>
    <lineage>
        <taxon>Bacteria</taxon>
        <taxon>Bacillati</taxon>
        <taxon>Actinomycetota</taxon>
        <taxon>Actinomycetes</taxon>
        <taxon>Kitasatosporales</taxon>
        <taxon>Streptomycetaceae</taxon>
        <taxon>Streptomyces</taxon>
        <taxon>Streptomyces aurantiacus group</taxon>
    </lineage>
</organism>
<evidence type="ECO:0000313" key="2">
    <source>
        <dbReference type="Proteomes" id="UP001234216"/>
    </source>
</evidence>